<feature type="domain" description="Aminotransferase class I/classII large" evidence="7">
    <location>
        <begin position="31"/>
        <end position="379"/>
    </location>
</feature>
<dbReference type="Gene3D" id="3.90.1150.10">
    <property type="entry name" value="Aspartate Aminotransferase, domain 1"/>
    <property type="match status" value="1"/>
</dbReference>
<keyword evidence="3 6" id="KW-0032">Aminotransferase</keyword>
<dbReference type="GO" id="GO:0008483">
    <property type="term" value="F:transaminase activity"/>
    <property type="evidence" value="ECO:0007669"/>
    <property type="project" value="UniProtKB-KW"/>
</dbReference>
<dbReference type="EC" id="2.6.1.-" evidence="6"/>
<dbReference type="PANTHER" id="PTHR46383:SF3">
    <property type="entry name" value="ASPARTATE AMINOTRANSFERASE-RELATED"/>
    <property type="match status" value="1"/>
</dbReference>
<name>A0ABW3RRX9_9BACL</name>
<evidence type="ECO:0000256" key="6">
    <source>
        <dbReference type="RuleBase" id="RU000481"/>
    </source>
</evidence>
<evidence type="ECO:0000313" key="8">
    <source>
        <dbReference type="EMBL" id="MFD1174976.1"/>
    </source>
</evidence>
<keyword evidence="9" id="KW-1185">Reference proteome</keyword>
<protein>
    <recommendedName>
        <fullName evidence="6">Aminotransferase</fullName>
        <ecNumber evidence="6">2.6.1.-</ecNumber>
    </recommendedName>
</protein>
<sequence length="397" mass="43325">MTTRDWIAPRVREIPPSGIRRFFELSHGSQDTISLGVGEPDFATPEPVRAACIRALNEGKTGYTPNAGLPELREAISEYLDAGFDLRYDPQGEIIVTVGSSEAVDLALRACLVPGDEILVPAPGYIAYGPIAHLCGGKVVEVETTAEQKFKLTADALSEHITPRSKVLLVNYPGNPTGSVMTEEDWQPIAKLAIEHDLIVISDEIYAELTYGRRHVSIASLPGMKERTIVISGFSKAFAMTGWRIGYVCGNRELLHEMLKIHQYIAMCAPVLGQIAALESLRCGMEAKDRMMEIFDRRRHMFVQGLRDIGLPCHEPQGAFYAFPSIAHTGLSSEVFARLLLEEAGVGAVPGHVFGTGGEGHLRFSYAASTENLNIALERMERFLSELSPVASAAGVM</sequence>
<dbReference type="InterPro" id="IPR004838">
    <property type="entry name" value="NHTrfase_class1_PyrdxlP-BS"/>
</dbReference>
<dbReference type="PROSITE" id="PS00105">
    <property type="entry name" value="AA_TRANSFER_CLASS_1"/>
    <property type="match status" value="1"/>
</dbReference>
<gene>
    <name evidence="8" type="ORF">ACFQ3W_01465</name>
</gene>
<dbReference type="InterPro" id="IPR015424">
    <property type="entry name" value="PyrdxlP-dep_Trfase"/>
</dbReference>
<dbReference type="PANTHER" id="PTHR46383">
    <property type="entry name" value="ASPARTATE AMINOTRANSFERASE"/>
    <property type="match status" value="1"/>
</dbReference>
<dbReference type="InterPro" id="IPR050596">
    <property type="entry name" value="AspAT/PAT-like"/>
</dbReference>
<dbReference type="SUPFAM" id="SSF53383">
    <property type="entry name" value="PLP-dependent transferases"/>
    <property type="match status" value="1"/>
</dbReference>
<evidence type="ECO:0000256" key="3">
    <source>
        <dbReference type="ARBA" id="ARBA00022576"/>
    </source>
</evidence>
<dbReference type="CDD" id="cd00609">
    <property type="entry name" value="AAT_like"/>
    <property type="match status" value="1"/>
</dbReference>
<dbReference type="Pfam" id="PF00155">
    <property type="entry name" value="Aminotran_1_2"/>
    <property type="match status" value="1"/>
</dbReference>
<comment type="caution">
    <text evidence="8">The sequence shown here is derived from an EMBL/GenBank/DDBJ whole genome shotgun (WGS) entry which is preliminary data.</text>
</comment>
<evidence type="ECO:0000256" key="4">
    <source>
        <dbReference type="ARBA" id="ARBA00022679"/>
    </source>
</evidence>
<dbReference type="EMBL" id="JBHTLM010000001">
    <property type="protein sequence ID" value="MFD1174976.1"/>
    <property type="molecule type" value="Genomic_DNA"/>
</dbReference>
<evidence type="ECO:0000256" key="2">
    <source>
        <dbReference type="ARBA" id="ARBA00007441"/>
    </source>
</evidence>
<evidence type="ECO:0000256" key="1">
    <source>
        <dbReference type="ARBA" id="ARBA00001933"/>
    </source>
</evidence>
<dbReference type="InterPro" id="IPR015421">
    <property type="entry name" value="PyrdxlP-dep_Trfase_major"/>
</dbReference>
<dbReference type="InterPro" id="IPR004839">
    <property type="entry name" value="Aminotransferase_I/II_large"/>
</dbReference>
<evidence type="ECO:0000313" key="9">
    <source>
        <dbReference type="Proteomes" id="UP001597262"/>
    </source>
</evidence>
<comment type="cofactor">
    <cofactor evidence="1 6">
        <name>pyridoxal 5'-phosphate</name>
        <dbReference type="ChEBI" id="CHEBI:597326"/>
    </cofactor>
</comment>
<dbReference type="RefSeq" id="WP_379315878.1">
    <property type="nucleotide sequence ID" value="NZ_JBHTLM010000001.1"/>
</dbReference>
<dbReference type="Gene3D" id="3.40.640.10">
    <property type="entry name" value="Type I PLP-dependent aspartate aminotransferase-like (Major domain)"/>
    <property type="match status" value="1"/>
</dbReference>
<dbReference type="InterPro" id="IPR015422">
    <property type="entry name" value="PyrdxlP-dep_Trfase_small"/>
</dbReference>
<accession>A0ABW3RRX9</accession>
<comment type="similarity">
    <text evidence="2 6">Belongs to the class-I pyridoxal-phosphate-dependent aminotransferase family.</text>
</comment>
<evidence type="ECO:0000256" key="5">
    <source>
        <dbReference type="ARBA" id="ARBA00022898"/>
    </source>
</evidence>
<reference evidence="9" key="1">
    <citation type="journal article" date="2019" name="Int. J. Syst. Evol. Microbiol.">
        <title>The Global Catalogue of Microorganisms (GCM) 10K type strain sequencing project: providing services to taxonomists for standard genome sequencing and annotation.</title>
        <authorList>
            <consortium name="The Broad Institute Genomics Platform"/>
            <consortium name="The Broad Institute Genome Sequencing Center for Infectious Disease"/>
            <person name="Wu L."/>
            <person name="Ma J."/>
        </authorList>
    </citation>
    <scope>NUCLEOTIDE SEQUENCE [LARGE SCALE GENOMIC DNA]</scope>
    <source>
        <strain evidence="9">CCUG 59189</strain>
    </source>
</reference>
<dbReference type="Proteomes" id="UP001597262">
    <property type="component" value="Unassembled WGS sequence"/>
</dbReference>
<keyword evidence="4 6" id="KW-0808">Transferase</keyword>
<keyword evidence="5" id="KW-0663">Pyridoxal phosphate</keyword>
<proteinExistence type="inferred from homology"/>
<organism evidence="8 9">
    <name type="scientific">Paenibacillus puldeungensis</name>
    <dbReference type="NCBI Taxonomy" id="696536"/>
    <lineage>
        <taxon>Bacteria</taxon>
        <taxon>Bacillati</taxon>
        <taxon>Bacillota</taxon>
        <taxon>Bacilli</taxon>
        <taxon>Bacillales</taxon>
        <taxon>Paenibacillaceae</taxon>
        <taxon>Paenibacillus</taxon>
    </lineage>
</organism>
<evidence type="ECO:0000259" key="7">
    <source>
        <dbReference type="Pfam" id="PF00155"/>
    </source>
</evidence>